<keyword evidence="2" id="KW-0732">Signal</keyword>
<dbReference type="SUPFAM" id="SSF49503">
    <property type="entry name" value="Cupredoxins"/>
    <property type="match status" value="1"/>
</dbReference>
<proteinExistence type="predicted"/>
<gene>
    <name evidence="3" type="ORF">LPC04_21995</name>
</gene>
<evidence type="ECO:0000313" key="3">
    <source>
        <dbReference type="EMBL" id="MCK9688389.1"/>
    </source>
</evidence>
<evidence type="ECO:0000256" key="2">
    <source>
        <dbReference type="SAM" id="SignalP"/>
    </source>
</evidence>
<sequence>MFARLALIVALSSAAVAQAAGVSIVVTDPAGHALADAVVMLEPVGAPLPVKPMAGAQIAQKDLEFHPAVTVVTVGTPVLFPNQDTVKHHVYSYSAAKTFQIKLYAGVPHTPIVFDKPGVAVLGCNIHDGMIAWVVVTDTPLWARSAASGAARVLDVPPGNYQMHVWHSSLAETTPPQLLPLTVAAGDVEQRIRLGTGGLIK</sequence>
<comment type="caution">
    <text evidence="3">The sequence shown here is derived from an EMBL/GenBank/DDBJ whole genome shotgun (WGS) entry which is preliminary data.</text>
</comment>
<reference evidence="3" key="1">
    <citation type="submission" date="2021-11" db="EMBL/GenBank/DDBJ databases">
        <title>BS-T2-15 a new species belonging to the Comamonadaceae family isolated from the soil of a French oak forest.</title>
        <authorList>
            <person name="Mieszkin S."/>
            <person name="Alain K."/>
        </authorList>
    </citation>
    <scope>NUCLEOTIDE SEQUENCE</scope>
    <source>
        <strain evidence="3">BS-T2-15</strain>
    </source>
</reference>
<protein>
    <submittedName>
        <fullName evidence="3">Methylamine utilization protein</fullName>
    </submittedName>
</protein>
<comment type="subcellular location">
    <subcellularLocation>
        <location evidence="1">Periplasm</location>
    </subcellularLocation>
</comment>
<evidence type="ECO:0000313" key="4">
    <source>
        <dbReference type="Proteomes" id="UP001139353"/>
    </source>
</evidence>
<evidence type="ECO:0000256" key="1">
    <source>
        <dbReference type="ARBA" id="ARBA00004418"/>
    </source>
</evidence>
<accession>A0A9X1YKS7</accession>
<dbReference type="InterPro" id="IPR008972">
    <property type="entry name" value="Cupredoxin"/>
</dbReference>
<dbReference type="EMBL" id="JAJLJH010000008">
    <property type="protein sequence ID" value="MCK9688389.1"/>
    <property type="molecule type" value="Genomic_DNA"/>
</dbReference>
<keyword evidence="4" id="KW-1185">Reference proteome</keyword>
<dbReference type="AlphaFoldDB" id="A0A9X1YKS7"/>
<dbReference type="Gene3D" id="2.60.40.420">
    <property type="entry name" value="Cupredoxins - blue copper proteins"/>
    <property type="match status" value="1"/>
</dbReference>
<name>A0A9X1YKS7_9BURK</name>
<organism evidence="3 4">
    <name type="scientific">Scleromatobacter humisilvae</name>
    <dbReference type="NCBI Taxonomy" id="2897159"/>
    <lineage>
        <taxon>Bacteria</taxon>
        <taxon>Pseudomonadati</taxon>
        <taxon>Pseudomonadota</taxon>
        <taxon>Betaproteobacteria</taxon>
        <taxon>Burkholderiales</taxon>
        <taxon>Sphaerotilaceae</taxon>
        <taxon>Scleromatobacter</taxon>
    </lineage>
</organism>
<dbReference type="RefSeq" id="WP_275684430.1">
    <property type="nucleotide sequence ID" value="NZ_JAJLJH010000008.1"/>
</dbReference>
<dbReference type="GO" id="GO:0042597">
    <property type="term" value="C:periplasmic space"/>
    <property type="evidence" value="ECO:0007669"/>
    <property type="project" value="UniProtKB-SubCell"/>
</dbReference>
<feature type="signal peptide" evidence="2">
    <location>
        <begin position="1"/>
        <end position="19"/>
    </location>
</feature>
<feature type="chain" id="PRO_5040940638" evidence="2">
    <location>
        <begin position="20"/>
        <end position="201"/>
    </location>
</feature>
<dbReference type="Proteomes" id="UP001139353">
    <property type="component" value="Unassembled WGS sequence"/>
</dbReference>